<name>A0A3P8M1G2_RAOTE</name>
<organism evidence="1 2">
    <name type="scientific">Raoultella terrigena</name>
    <name type="common">Klebsiella terrigena</name>
    <dbReference type="NCBI Taxonomy" id="577"/>
    <lineage>
        <taxon>Bacteria</taxon>
        <taxon>Pseudomonadati</taxon>
        <taxon>Pseudomonadota</taxon>
        <taxon>Gammaproteobacteria</taxon>
        <taxon>Enterobacterales</taxon>
        <taxon>Enterobacteriaceae</taxon>
        <taxon>Klebsiella/Raoultella group</taxon>
        <taxon>Raoultella</taxon>
    </lineage>
</organism>
<sequence length="84" mass="9560">MGRTAGMFFLSAAYESGFLPTEATIFWLTDTQWGGTLTTCRIIVMNRKERIDDGALVFPSHRGELPLQPSFLRIAYSQYIVRIQ</sequence>
<dbReference type="AlphaFoldDB" id="A0A3P8M1G2"/>
<reference evidence="1 2" key="1">
    <citation type="submission" date="2018-12" db="EMBL/GenBank/DDBJ databases">
        <authorList>
            <consortium name="Pathogen Informatics"/>
        </authorList>
    </citation>
    <scope>NUCLEOTIDE SEQUENCE [LARGE SCALE GENOMIC DNA]</scope>
    <source>
        <strain evidence="1 2">NCTC13098</strain>
    </source>
</reference>
<protein>
    <submittedName>
        <fullName evidence="1">Uncharacterized protein</fullName>
    </submittedName>
</protein>
<dbReference type="EMBL" id="LR131271">
    <property type="protein sequence ID" value="VDR26156.1"/>
    <property type="molecule type" value="Genomic_DNA"/>
</dbReference>
<accession>A0A3P8M1G2</accession>
<gene>
    <name evidence="1" type="ORF">NCTC13098_02495</name>
</gene>
<evidence type="ECO:0000313" key="2">
    <source>
        <dbReference type="Proteomes" id="UP000274346"/>
    </source>
</evidence>
<proteinExistence type="predicted"/>
<dbReference type="KEGG" id="rtg:NCTC13098_02495"/>
<evidence type="ECO:0000313" key="1">
    <source>
        <dbReference type="EMBL" id="VDR26156.1"/>
    </source>
</evidence>
<dbReference type="Proteomes" id="UP000274346">
    <property type="component" value="Chromosome"/>
</dbReference>